<evidence type="ECO:0000256" key="1">
    <source>
        <dbReference type="SAM" id="MobiDB-lite"/>
    </source>
</evidence>
<feature type="chain" id="PRO_5037742563" description="Carbohydrate-binding family V/XII" evidence="2">
    <location>
        <begin position="32"/>
        <end position="776"/>
    </location>
</feature>
<proteinExistence type="predicted"/>
<dbReference type="RefSeq" id="WP_227322943.1">
    <property type="nucleotide sequence ID" value="NZ_JAESVB010000012.1"/>
</dbReference>
<dbReference type="InterPro" id="IPR006311">
    <property type="entry name" value="TAT_signal"/>
</dbReference>
<dbReference type="Proteomes" id="UP000708298">
    <property type="component" value="Unassembled WGS sequence"/>
</dbReference>
<evidence type="ECO:0000256" key="2">
    <source>
        <dbReference type="SAM" id="SignalP"/>
    </source>
</evidence>
<feature type="region of interest" description="Disordered" evidence="1">
    <location>
        <begin position="699"/>
        <end position="776"/>
    </location>
</feature>
<sequence>MRTVTINRRSFLASAAIGLPAITLPGLSASAATPPAGAVPMAAWPHQITQNGAKVTIYEPQTIDWVNHATLRARAAIAITPIGRTAPIMGTIEVSGVTEVDTDNNLVYFSNPTLISSSFPSLDTSQAYTLQTRIAAYLTQMPPKIIPLNTVLLSLNEKPVASAPLNNNPPPIFYSAQPASLVVFDGEPTMAPIASTGLTYAVNTNWDVIQDPTNGGAWYLLNNGTWLVAQAYTGPYQPTGPLPAAFSAMPNDANFGEIRKNVPGKPPAPGLVPIIFVSTKPAEIIVTAGAPAFTPVPQTALQAVSNTGAVLFRYTPTNTFYYLVSGRWFSASSLYGPWTFATPSLPADFARLSPDGAYGNLLASVPGTTAAQAAVLKAQVPTQATLPRSTTKVAVTYAGAPNFVPIPGTAMTYATNTAFQVIGAEGKYYCCYQGAWFVAPAPSGPWMLATAVPPAIYTIPPTSPVYNVTYVQVYNATPAAVTYGYTAGYMMGFVTAGILAYGTGFYYPPYVAYGRVPVYYPYAYTYAGNVHYNTATGAWANTGTVYGAYGRTATAGYGYNPSTGTYARGAAVYGPNGGAAAGSRYNPSTGAYAHGSAVWGNGSASAHAYGYNPTTDRAGSTTQNANAYGRWGSSTVSGPNGTVNTASASNARGSAGAFNASNGAQGAAVHGNNGNNAGAVKTTNGNVYAGKDGNVYQHNSSGWSQYNNGSWQQMQKPTQQSAQANHPNYQKPTTSQRPTTSSQNWSQLNRDQTARQYGGYNRGSYSGGGGGVRRRW</sequence>
<dbReference type="PROSITE" id="PS51318">
    <property type="entry name" value="TAT"/>
    <property type="match status" value="1"/>
</dbReference>
<dbReference type="EMBL" id="JAESVB010000012">
    <property type="protein sequence ID" value="MCB8877288.1"/>
    <property type="molecule type" value="Genomic_DNA"/>
</dbReference>
<feature type="signal peptide" evidence="2">
    <location>
        <begin position="1"/>
        <end position="31"/>
    </location>
</feature>
<feature type="compositionally biased region" description="Polar residues" evidence="1">
    <location>
        <begin position="699"/>
        <end position="731"/>
    </location>
</feature>
<protein>
    <recommendedName>
        <fullName evidence="5">Carbohydrate-binding family V/XII</fullName>
    </recommendedName>
</protein>
<dbReference type="AlphaFoldDB" id="A0A963YUI7"/>
<name>A0A963YUI7_9PROT</name>
<evidence type="ECO:0008006" key="5">
    <source>
        <dbReference type="Google" id="ProtNLM"/>
    </source>
</evidence>
<feature type="compositionally biased region" description="Low complexity" evidence="1">
    <location>
        <begin position="755"/>
        <end position="764"/>
    </location>
</feature>
<accession>A0A963YUI7</accession>
<reference evidence="3" key="2">
    <citation type="submission" date="2021-01" db="EMBL/GenBank/DDBJ databases">
        <authorList>
            <person name="Mieszkin S."/>
            <person name="Pouder E."/>
            <person name="Alain K."/>
        </authorList>
    </citation>
    <scope>NUCLEOTIDE SEQUENCE</scope>
    <source>
        <strain evidence="3">HW T2.11</strain>
    </source>
</reference>
<comment type="caution">
    <text evidence="3">The sequence shown here is derived from an EMBL/GenBank/DDBJ whole genome shotgun (WGS) entry which is preliminary data.</text>
</comment>
<feature type="compositionally biased region" description="Gly residues" evidence="1">
    <location>
        <begin position="765"/>
        <end position="776"/>
    </location>
</feature>
<organism evidence="3 4">
    <name type="scientific">Acidisoma silvae</name>
    <dbReference type="NCBI Taxonomy" id="2802396"/>
    <lineage>
        <taxon>Bacteria</taxon>
        <taxon>Pseudomonadati</taxon>
        <taxon>Pseudomonadota</taxon>
        <taxon>Alphaproteobacteria</taxon>
        <taxon>Acetobacterales</taxon>
        <taxon>Acidocellaceae</taxon>
        <taxon>Acidisoma</taxon>
    </lineage>
</organism>
<keyword evidence="4" id="KW-1185">Reference proteome</keyword>
<evidence type="ECO:0000313" key="3">
    <source>
        <dbReference type="EMBL" id="MCB8877288.1"/>
    </source>
</evidence>
<evidence type="ECO:0000313" key="4">
    <source>
        <dbReference type="Proteomes" id="UP000708298"/>
    </source>
</evidence>
<feature type="compositionally biased region" description="Low complexity" evidence="1">
    <location>
        <begin position="732"/>
        <end position="743"/>
    </location>
</feature>
<reference evidence="3" key="1">
    <citation type="journal article" date="2021" name="Microorganisms">
        <title>Acidisoma silvae sp. nov. and Acidisomacellulosilytica sp. nov., Two Acidophilic Bacteria Isolated from Decaying Wood, Hydrolyzing Cellulose and Producing Poly-3-hydroxybutyrate.</title>
        <authorList>
            <person name="Mieszkin S."/>
            <person name="Pouder E."/>
            <person name="Uroz S."/>
            <person name="Simon-Colin C."/>
            <person name="Alain K."/>
        </authorList>
    </citation>
    <scope>NUCLEOTIDE SEQUENCE</scope>
    <source>
        <strain evidence="3">HW T2.11</strain>
    </source>
</reference>
<gene>
    <name evidence="3" type="ORF">ASILVAE211_18975</name>
</gene>
<keyword evidence="2" id="KW-0732">Signal</keyword>